<dbReference type="KEGG" id="hfl:PUV54_03445"/>
<sequence length="139" mass="15045">MRKKAIHSDDSADVNITPLLDIVFILLIFFIVTATFLREQGIDVNVPEDNEETDSVPPPAILLAVQEDGFVRVNNVRVIDPGSVTPVVQEFYAREPQGVVLVSAAPESESGVVVEVMDQARDGCNSGCPVTLALQKAQQ</sequence>
<feature type="transmembrane region" description="Helical" evidence="8">
    <location>
        <begin position="12"/>
        <end position="37"/>
    </location>
</feature>
<dbReference type="InterPro" id="IPR003400">
    <property type="entry name" value="ExbD"/>
</dbReference>
<evidence type="ECO:0000256" key="7">
    <source>
        <dbReference type="RuleBase" id="RU003879"/>
    </source>
</evidence>
<keyword evidence="4 7" id="KW-0812">Transmembrane</keyword>
<organism evidence="9 10">
    <name type="scientific">Hyphococcus flavus</name>
    <dbReference type="NCBI Taxonomy" id="1866326"/>
    <lineage>
        <taxon>Bacteria</taxon>
        <taxon>Pseudomonadati</taxon>
        <taxon>Pseudomonadota</taxon>
        <taxon>Alphaproteobacteria</taxon>
        <taxon>Parvularculales</taxon>
        <taxon>Parvularculaceae</taxon>
        <taxon>Hyphococcus</taxon>
    </lineage>
</organism>
<dbReference type="Proteomes" id="UP001214043">
    <property type="component" value="Chromosome"/>
</dbReference>
<dbReference type="RefSeq" id="WP_274494165.1">
    <property type="nucleotide sequence ID" value="NZ_CP118166.1"/>
</dbReference>
<evidence type="ECO:0000256" key="4">
    <source>
        <dbReference type="ARBA" id="ARBA00022692"/>
    </source>
</evidence>
<keyword evidence="3" id="KW-1003">Cell membrane</keyword>
<protein>
    <submittedName>
        <fullName evidence="9">Biopolymer transporter ExbD</fullName>
    </submittedName>
</protein>
<keyword evidence="5 8" id="KW-1133">Transmembrane helix</keyword>
<dbReference type="PANTHER" id="PTHR30558">
    <property type="entry name" value="EXBD MEMBRANE COMPONENT OF PMF-DRIVEN MACROMOLECULE IMPORT SYSTEM"/>
    <property type="match status" value="1"/>
</dbReference>
<keyword evidence="7" id="KW-0653">Protein transport</keyword>
<dbReference type="AlphaFoldDB" id="A0AAF0CHT6"/>
<evidence type="ECO:0000256" key="3">
    <source>
        <dbReference type="ARBA" id="ARBA00022475"/>
    </source>
</evidence>
<dbReference type="EMBL" id="CP118166">
    <property type="protein sequence ID" value="WDI32247.1"/>
    <property type="molecule type" value="Genomic_DNA"/>
</dbReference>
<dbReference type="GO" id="GO:0005886">
    <property type="term" value="C:plasma membrane"/>
    <property type="evidence" value="ECO:0007669"/>
    <property type="project" value="UniProtKB-SubCell"/>
</dbReference>
<keyword evidence="6 8" id="KW-0472">Membrane</keyword>
<dbReference type="PANTHER" id="PTHR30558:SF13">
    <property type="entry name" value="BIOPOLYMER TRANSPORT PROTEIN EXBD2"/>
    <property type="match status" value="1"/>
</dbReference>
<proteinExistence type="inferred from homology"/>
<evidence type="ECO:0000256" key="8">
    <source>
        <dbReference type="SAM" id="Phobius"/>
    </source>
</evidence>
<dbReference type="GO" id="GO:0015031">
    <property type="term" value="P:protein transport"/>
    <property type="evidence" value="ECO:0007669"/>
    <property type="project" value="UniProtKB-KW"/>
</dbReference>
<gene>
    <name evidence="9" type="ORF">PUV54_03445</name>
</gene>
<evidence type="ECO:0000313" key="10">
    <source>
        <dbReference type="Proteomes" id="UP001214043"/>
    </source>
</evidence>
<dbReference type="GO" id="GO:0022857">
    <property type="term" value="F:transmembrane transporter activity"/>
    <property type="evidence" value="ECO:0007669"/>
    <property type="project" value="InterPro"/>
</dbReference>
<evidence type="ECO:0000256" key="1">
    <source>
        <dbReference type="ARBA" id="ARBA00004162"/>
    </source>
</evidence>
<evidence type="ECO:0000256" key="6">
    <source>
        <dbReference type="ARBA" id="ARBA00023136"/>
    </source>
</evidence>
<keyword evidence="10" id="KW-1185">Reference proteome</keyword>
<evidence type="ECO:0000256" key="5">
    <source>
        <dbReference type="ARBA" id="ARBA00022989"/>
    </source>
</evidence>
<accession>A0AAF0CHT6</accession>
<comment type="subcellular location">
    <subcellularLocation>
        <location evidence="1">Cell membrane</location>
        <topology evidence="1">Single-pass membrane protein</topology>
    </subcellularLocation>
    <subcellularLocation>
        <location evidence="7">Cell membrane</location>
        <topology evidence="7">Single-pass type II membrane protein</topology>
    </subcellularLocation>
</comment>
<dbReference type="Pfam" id="PF02472">
    <property type="entry name" value="ExbD"/>
    <property type="match status" value="1"/>
</dbReference>
<keyword evidence="7" id="KW-0813">Transport</keyword>
<evidence type="ECO:0000256" key="2">
    <source>
        <dbReference type="ARBA" id="ARBA00005811"/>
    </source>
</evidence>
<evidence type="ECO:0000313" key="9">
    <source>
        <dbReference type="EMBL" id="WDI32247.1"/>
    </source>
</evidence>
<name>A0AAF0CHT6_9PROT</name>
<reference evidence="9" key="1">
    <citation type="submission" date="2023-02" db="EMBL/GenBank/DDBJ databases">
        <title>Genome sequence of Hyphococcus flavus.</title>
        <authorList>
            <person name="Rong J.-C."/>
            <person name="Zhao Q."/>
            <person name="Yi M."/>
            <person name="Wu J.-Y."/>
        </authorList>
    </citation>
    <scope>NUCLEOTIDE SEQUENCE</scope>
    <source>
        <strain evidence="9">MCCC 1K03223</strain>
    </source>
</reference>
<comment type="similarity">
    <text evidence="2 7">Belongs to the ExbD/TolR family.</text>
</comment>